<dbReference type="Pfam" id="PF01705">
    <property type="entry name" value="CX"/>
    <property type="match status" value="1"/>
</dbReference>
<name>G0NTZ6_CAEBE</name>
<dbReference type="AlphaFoldDB" id="G0NTZ6"/>
<reference evidence="5" key="1">
    <citation type="submission" date="2011-07" db="EMBL/GenBank/DDBJ databases">
        <authorList>
            <consortium name="Caenorhabditis brenneri Sequencing and Analysis Consortium"/>
            <person name="Wilson R.K."/>
        </authorList>
    </citation>
    <scope>NUCLEOTIDE SEQUENCE [LARGE SCALE GENOMIC DNA]</scope>
    <source>
        <strain evidence="5">PB2801</strain>
    </source>
</reference>
<evidence type="ECO:0000256" key="1">
    <source>
        <dbReference type="SAM" id="Phobius"/>
    </source>
</evidence>
<accession>G0NTZ6</accession>
<keyword evidence="5" id="KW-1185">Reference proteome</keyword>
<feature type="domain" description="CX" evidence="3">
    <location>
        <begin position="84"/>
        <end position="141"/>
    </location>
</feature>
<organism evidence="5">
    <name type="scientific">Caenorhabditis brenneri</name>
    <name type="common">Nematode worm</name>
    <dbReference type="NCBI Taxonomy" id="135651"/>
    <lineage>
        <taxon>Eukaryota</taxon>
        <taxon>Metazoa</taxon>
        <taxon>Ecdysozoa</taxon>
        <taxon>Nematoda</taxon>
        <taxon>Chromadorea</taxon>
        <taxon>Rhabditida</taxon>
        <taxon>Rhabditina</taxon>
        <taxon>Rhabditomorpha</taxon>
        <taxon>Rhabditoidea</taxon>
        <taxon>Rhabditidae</taxon>
        <taxon>Peloderinae</taxon>
        <taxon>Caenorhabditis</taxon>
    </lineage>
</organism>
<feature type="transmembrane region" description="Helical" evidence="1">
    <location>
        <begin position="149"/>
        <end position="166"/>
    </location>
</feature>
<dbReference type="OrthoDB" id="5867828at2759"/>
<feature type="signal peptide" evidence="2">
    <location>
        <begin position="1"/>
        <end position="16"/>
    </location>
</feature>
<dbReference type="InterPro" id="IPR002619">
    <property type="entry name" value="CX"/>
</dbReference>
<dbReference type="EMBL" id="GL379946">
    <property type="protein sequence ID" value="EGT37624.1"/>
    <property type="molecule type" value="Genomic_DNA"/>
</dbReference>
<keyword evidence="1" id="KW-0812">Transmembrane</keyword>
<dbReference type="STRING" id="135651.G0NTZ6"/>
<dbReference type="InParanoid" id="G0NTZ6"/>
<dbReference type="eggNOG" id="ENOG502TI0A">
    <property type="taxonomic scope" value="Eukaryota"/>
</dbReference>
<dbReference type="HOGENOM" id="CLU_125627_0_0_1"/>
<keyword evidence="1" id="KW-0472">Membrane</keyword>
<gene>
    <name evidence="4" type="ORF">CAEBREN_22607</name>
</gene>
<evidence type="ECO:0000259" key="3">
    <source>
        <dbReference type="Pfam" id="PF01705"/>
    </source>
</evidence>
<dbReference type="Proteomes" id="UP000008068">
    <property type="component" value="Unassembled WGS sequence"/>
</dbReference>
<evidence type="ECO:0000313" key="4">
    <source>
        <dbReference type="EMBL" id="EGT37624.1"/>
    </source>
</evidence>
<proteinExistence type="predicted"/>
<dbReference type="PANTHER" id="PTHR47520:SF1">
    <property type="entry name" value="CX DOMAIN-CONTAINING PROTEIN"/>
    <property type="match status" value="1"/>
</dbReference>
<dbReference type="FunCoup" id="G0NTZ6">
    <property type="interactions" value="1119"/>
</dbReference>
<dbReference type="PANTHER" id="PTHR47520">
    <property type="entry name" value="CX DOMAIN-CONTAINING PROTEIN-RELATED"/>
    <property type="match status" value="1"/>
</dbReference>
<keyword evidence="2" id="KW-0732">Signal</keyword>
<protein>
    <recommendedName>
        <fullName evidence="3">CX domain-containing protein</fullName>
    </recommendedName>
</protein>
<keyword evidence="1" id="KW-1133">Transmembrane helix</keyword>
<evidence type="ECO:0000313" key="5">
    <source>
        <dbReference type="Proteomes" id="UP000008068"/>
    </source>
</evidence>
<sequence>MKSATIFLVLIISVSAIFGNIPSRKKHHPPIETYPIAIPQSLERLRSTSSNTQPDIRSSLPIRYHCNLNYSTGNLLNRFNDNNYYWYGNYVPDRRQPMKCEYHFDQYDYEFQNITFPDGSKPKSLQFGCLSYQNCCGLECCGDTRSSSLLLWFILMVIVTVTIGFRKYTARMRLQRGSTSSSVISIHNPNNDPSIELHEV</sequence>
<evidence type="ECO:0000256" key="2">
    <source>
        <dbReference type="SAM" id="SignalP"/>
    </source>
</evidence>
<feature type="chain" id="PRO_5003405444" description="CX domain-containing protein" evidence="2">
    <location>
        <begin position="17"/>
        <end position="200"/>
    </location>
</feature>